<protein>
    <submittedName>
        <fullName evidence="2">Uncharacterized protein</fullName>
    </submittedName>
</protein>
<evidence type="ECO:0000256" key="1">
    <source>
        <dbReference type="SAM" id="Phobius"/>
    </source>
</evidence>
<reference evidence="2 3" key="1">
    <citation type="submission" date="2019-01" db="EMBL/GenBank/DDBJ databases">
        <authorList>
            <person name="Brito A."/>
        </authorList>
    </citation>
    <scope>NUCLEOTIDE SEQUENCE [LARGE SCALE GENOMIC DNA]</scope>
    <source>
        <strain evidence="2">1</strain>
    </source>
</reference>
<keyword evidence="1" id="KW-1133">Transmembrane helix</keyword>
<evidence type="ECO:0000313" key="2">
    <source>
        <dbReference type="EMBL" id="VEP16191.1"/>
    </source>
</evidence>
<accession>A0A563VXP5</accession>
<proteinExistence type="predicted"/>
<dbReference type="Proteomes" id="UP000320055">
    <property type="component" value="Unassembled WGS sequence"/>
</dbReference>
<feature type="transmembrane region" description="Helical" evidence="1">
    <location>
        <begin position="20"/>
        <end position="36"/>
    </location>
</feature>
<sequence>MKPNRQSIDIKGRNKLLKYLPYVLLSFIVFGANSGLELNYFVKGYISLIELQVGILLIYFITSKFKKHRE</sequence>
<dbReference type="AlphaFoldDB" id="A0A563VXP5"/>
<keyword evidence="1" id="KW-0812">Transmembrane</keyword>
<name>A0A563VXP5_9CYAN</name>
<keyword evidence="1" id="KW-0472">Membrane</keyword>
<keyword evidence="3" id="KW-1185">Reference proteome</keyword>
<dbReference type="EMBL" id="CAACVJ010000355">
    <property type="protein sequence ID" value="VEP16191.1"/>
    <property type="molecule type" value="Genomic_DNA"/>
</dbReference>
<dbReference type="OrthoDB" id="463958at2"/>
<evidence type="ECO:0000313" key="3">
    <source>
        <dbReference type="Proteomes" id="UP000320055"/>
    </source>
</evidence>
<feature type="transmembrane region" description="Helical" evidence="1">
    <location>
        <begin position="42"/>
        <end position="61"/>
    </location>
</feature>
<organism evidence="2 3">
    <name type="scientific">Hyella patelloides LEGE 07179</name>
    <dbReference type="NCBI Taxonomy" id="945734"/>
    <lineage>
        <taxon>Bacteria</taxon>
        <taxon>Bacillati</taxon>
        <taxon>Cyanobacteriota</taxon>
        <taxon>Cyanophyceae</taxon>
        <taxon>Pleurocapsales</taxon>
        <taxon>Hyellaceae</taxon>
        <taxon>Hyella</taxon>
    </lineage>
</organism>
<gene>
    <name evidence="2" type="ORF">H1P_4180003</name>
</gene>
<dbReference type="RefSeq" id="WP_144875055.1">
    <property type="nucleotide sequence ID" value="NZ_LR214154.1"/>
</dbReference>